<protein>
    <submittedName>
        <fullName evidence="3">Zinc-binding dehydrogenase</fullName>
    </submittedName>
</protein>
<dbReference type="InterPro" id="IPR013154">
    <property type="entry name" value="ADH-like_N"/>
</dbReference>
<keyword evidence="4" id="KW-1185">Reference proteome</keyword>
<dbReference type="Gene3D" id="3.90.180.10">
    <property type="entry name" value="Medium-chain alcohol dehydrogenases, catalytic domain"/>
    <property type="match status" value="1"/>
</dbReference>
<dbReference type="SUPFAM" id="SSF51735">
    <property type="entry name" value="NAD(P)-binding Rossmann-fold domains"/>
    <property type="match status" value="1"/>
</dbReference>
<accession>A0ABW2QB06</accession>
<feature type="domain" description="Enoyl reductase (ER)" evidence="2">
    <location>
        <begin position="18"/>
        <end position="340"/>
    </location>
</feature>
<evidence type="ECO:0000313" key="4">
    <source>
        <dbReference type="Proteomes" id="UP001596455"/>
    </source>
</evidence>
<dbReference type="InterPro" id="IPR020843">
    <property type="entry name" value="ER"/>
</dbReference>
<evidence type="ECO:0000313" key="3">
    <source>
        <dbReference type="EMBL" id="MFC7406630.1"/>
    </source>
</evidence>
<dbReference type="InterPro" id="IPR051603">
    <property type="entry name" value="Zinc-ADH_QOR/CCCR"/>
</dbReference>
<dbReference type="Proteomes" id="UP001596455">
    <property type="component" value="Unassembled WGS sequence"/>
</dbReference>
<sequence length="344" mass="36769">MPTPPPQTMTALVLRHHGDLDALELVEDHPVPSVEPGTVLIEVRAAAFNHHDLFTVRGMPGITLPLPVVIGLDMVGRIVEVGPGVTGWASGDRVLVNPLDREGRLMGEMHDGGMARYCRVAADQLVAVPDEVTDVQAACLPVSYGTAQRMLVGKGVVHPGDKVLVLGASGGVGTACVILARAMGCHVIAAAGSAEKGRALLEIGAHEVFDYTEHDIADWVREHHGKPHRFRYDTGVDVVVNFTGGDTWAPTLRSVKRGGRILVCGATAGYAPPEDLRYVFSFELQIIGSNAFEKQDFEELLAAVAAGRVDPVVSTVLPLREAVEGLRLMQDRAVLGKVVVEPWS</sequence>
<dbReference type="InterPro" id="IPR013149">
    <property type="entry name" value="ADH-like_C"/>
</dbReference>
<comment type="caution">
    <text evidence="3">The sequence shown here is derived from an EMBL/GenBank/DDBJ whole genome shotgun (WGS) entry which is preliminary data.</text>
</comment>
<dbReference type="InterPro" id="IPR036291">
    <property type="entry name" value="NAD(P)-bd_dom_sf"/>
</dbReference>
<dbReference type="Pfam" id="PF00107">
    <property type="entry name" value="ADH_zinc_N"/>
    <property type="match status" value="1"/>
</dbReference>
<dbReference type="SUPFAM" id="SSF50129">
    <property type="entry name" value="GroES-like"/>
    <property type="match status" value="1"/>
</dbReference>
<dbReference type="EMBL" id="JBHTCQ010000004">
    <property type="protein sequence ID" value="MFC7406630.1"/>
    <property type="molecule type" value="Genomic_DNA"/>
</dbReference>
<proteinExistence type="predicted"/>
<dbReference type="InterPro" id="IPR011032">
    <property type="entry name" value="GroES-like_sf"/>
</dbReference>
<dbReference type="RefSeq" id="WP_382396169.1">
    <property type="nucleotide sequence ID" value="NZ_JBHTCQ010000004.1"/>
</dbReference>
<organism evidence="3 4">
    <name type="scientific">Georgenia alba</name>
    <dbReference type="NCBI Taxonomy" id="2233858"/>
    <lineage>
        <taxon>Bacteria</taxon>
        <taxon>Bacillati</taxon>
        <taxon>Actinomycetota</taxon>
        <taxon>Actinomycetes</taxon>
        <taxon>Micrococcales</taxon>
        <taxon>Bogoriellaceae</taxon>
        <taxon>Georgenia</taxon>
    </lineage>
</organism>
<gene>
    <name evidence="3" type="ORF">ACFQQL_16040</name>
</gene>
<name>A0ABW2QB06_9MICO</name>
<keyword evidence="1" id="KW-0521">NADP</keyword>
<reference evidence="4" key="1">
    <citation type="journal article" date="2019" name="Int. J. Syst. Evol. Microbiol.">
        <title>The Global Catalogue of Microorganisms (GCM) 10K type strain sequencing project: providing services to taxonomists for standard genome sequencing and annotation.</title>
        <authorList>
            <consortium name="The Broad Institute Genomics Platform"/>
            <consortium name="The Broad Institute Genome Sequencing Center for Infectious Disease"/>
            <person name="Wu L."/>
            <person name="Ma J."/>
        </authorList>
    </citation>
    <scope>NUCLEOTIDE SEQUENCE [LARGE SCALE GENOMIC DNA]</scope>
    <source>
        <strain evidence="4">JCM 1490</strain>
    </source>
</reference>
<dbReference type="PANTHER" id="PTHR44154:SF1">
    <property type="entry name" value="QUINONE OXIDOREDUCTASE"/>
    <property type="match status" value="1"/>
</dbReference>
<dbReference type="Pfam" id="PF08240">
    <property type="entry name" value="ADH_N"/>
    <property type="match status" value="1"/>
</dbReference>
<dbReference type="SMART" id="SM00829">
    <property type="entry name" value="PKS_ER"/>
    <property type="match status" value="1"/>
</dbReference>
<dbReference type="PANTHER" id="PTHR44154">
    <property type="entry name" value="QUINONE OXIDOREDUCTASE"/>
    <property type="match status" value="1"/>
</dbReference>
<evidence type="ECO:0000256" key="1">
    <source>
        <dbReference type="ARBA" id="ARBA00022857"/>
    </source>
</evidence>
<evidence type="ECO:0000259" key="2">
    <source>
        <dbReference type="SMART" id="SM00829"/>
    </source>
</evidence>